<dbReference type="Gene3D" id="3.30.1330.60">
    <property type="entry name" value="OmpA-like domain"/>
    <property type="match status" value="1"/>
</dbReference>
<dbReference type="PRINTS" id="PR01021">
    <property type="entry name" value="OMPADOMAIN"/>
</dbReference>
<dbReference type="GO" id="GO:0009279">
    <property type="term" value="C:cell outer membrane"/>
    <property type="evidence" value="ECO:0007669"/>
    <property type="project" value="UniProtKB-SubCell"/>
</dbReference>
<dbReference type="Proteomes" id="UP000295783">
    <property type="component" value="Unassembled WGS sequence"/>
</dbReference>
<evidence type="ECO:0000256" key="1">
    <source>
        <dbReference type="ARBA" id="ARBA00004442"/>
    </source>
</evidence>
<dbReference type="InterPro" id="IPR036737">
    <property type="entry name" value="OmpA-like_sf"/>
</dbReference>
<dbReference type="PROSITE" id="PS51257">
    <property type="entry name" value="PROKAR_LIPOPROTEIN"/>
    <property type="match status" value="1"/>
</dbReference>
<accession>A0A4R6WSZ5</accession>
<dbReference type="RefSeq" id="WP_133612922.1">
    <property type="nucleotide sequence ID" value="NZ_SNYW01000007.1"/>
</dbReference>
<keyword evidence="3" id="KW-0998">Cell outer membrane</keyword>
<evidence type="ECO:0000259" key="6">
    <source>
        <dbReference type="PROSITE" id="PS51123"/>
    </source>
</evidence>
<dbReference type="CDD" id="cd07185">
    <property type="entry name" value="OmpA_C-like"/>
    <property type="match status" value="1"/>
</dbReference>
<keyword evidence="5" id="KW-0732">Signal</keyword>
<organism evidence="7 8">
    <name type="scientific">Dongia mobilis</name>
    <dbReference type="NCBI Taxonomy" id="578943"/>
    <lineage>
        <taxon>Bacteria</taxon>
        <taxon>Pseudomonadati</taxon>
        <taxon>Pseudomonadota</taxon>
        <taxon>Alphaproteobacteria</taxon>
        <taxon>Rhodospirillales</taxon>
        <taxon>Dongiaceae</taxon>
        <taxon>Dongia</taxon>
    </lineage>
</organism>
<comment type="caution">
    <text evidence="7">The sequence shown here is derived from an EMBL/GenBank/DDBJ whole genome shotgun (WGS) entry which is preliminary data.</text>
</comment>
<dbReference type="OrthoDB" id="9782229at2"/>
<proteinExistence type="predicted"/>
<dbReference type="Pfam" id="PF00691">
    <property type="entry name" value="OmpA"/>
    <property type="match status" value="1"/>
</dbReference>
<dbReference type="SUPFAM" id="SSF103088">
    <property type="entry name" value="OmpA-like"/>
    <property type="match status" value="1"/>
</dbReference>
<protein>
    <submittedName>
        <fullName evidence="7">OmpA family protein</fullName>
    </submittedName>
</protein>
<evidence type="ECO:0000256" key="3">
    <source>
        <dbReference type="ARBA" id="ARBA00023237"/>
    </source>
</evidence>
<name>A0A4R6WSZ5_9PROT</name>
<evidence type="ECO:0000256" key="4">
    <source>
        <dbReference type="PROSITE-ProRule" id="PRU00473"/>
    </source>
</evidence>
<evidence type="ECO:0000313" key="7">
    <source>
        <dbReference type="EMBL" id="TDQ83138.1"/>
    </source>
</evidence>
<dbReference type="InterPro" id="IPR050330">
    <property type="entry name" value="Bact_OuterMem_StrucFunc"/>
</dbReference>
<evidence type="ECO:0000256" key="2">
    <source>
        <dbReference type="ARBA" id="ARBA00023136"/>
    </source>
</evidence>
<keyword evidence="8" id="KW-1185">Reference proteome</keyword>
<feature type="domain" description="OmpA-like" evidence="6">
    <location>
        <begin position="122"/>
        <end position="236"/>
    </location>
</feature>
<gene>
    <name evidence="7" type="ORF">A8950_1423</name>
</gene>
<dbReference type="PANTHER" id="PTHR30329:SF21">
    <property type="entry name" value="LIPOPROTEIN YIAD-RELATED"/>
    <property type="match status" value="1"/>
</dbReference>
<keyword evidence="2 4" id="KW-0472">Membrane</keyword>
<feature type="chain" id="PRO_5020631927" evidence="5">
    <location>
        <begin position="22"/>
        <end position="242"/>
    </location>
</feature>
<evidence type="ECO:0000256" key="5">
    <source>
        <dbReference type="SAM" id="SignalP"/>
    </source>
</evidence>
<comment type="subcellular location">
    <subcellularLocation>
        <location evidence="1">Cell outer membrane</location>
    </subcellularLocation>
</comment>
<dbReference type="InterPro" id="IPR006665">
    <property type="entry name" value="OmpA-like"/>
</dbReference>
<dbReference type="PANTHER" id="PTHR30329">
    <property type="entry name" value="STATOR ELEMENT OF FLAGELLAR MOTOR COMPLEX"/>
    <property type="match status" value="1"/>
</dbReference>
<dbReference type="EMBL" id="SNYW01000007">
    <property type="protein sequence ID" value="TDQ83138.1"/>
    <property type="molecule type" value="Genomic_DNA"/>
</dbReference>
<dbReference type="PROSITE" id="PS51123">
    <property type="entry name" value="OMPA_2"/>
    <property type="match status" value="1"/>
</dbReference>
<feature type="signal peptide" evidence="5">
    <location>
        <begin position="1"/>
        <end position="21"/>
    </location>
</feature>
<evidence type="ECO:0000313" key="8">
    <source>
        <dbReference type="Proteomes" id="UP000295783"/>
    </source>
</evidence>
<dbReference type="InterPro" id="IPR006664">
    <property type="entry name" value="OMP_bac"/>
</dbReference>
<dbReference type="AlphaFoldDB" id="A0A4R6WSZ5"/>
<reference evidence="7 8" key="1">
    <citation type="submission" date="2019-03" db="EMBL/GenBank/DDBJ databases">
        <title>Genomic Encyclopedia of Type Strains, Phase III (KMG-III): the genomes of soil and plant-associated and newly described type strains.</title>
        <authorList>
            <person name="Whitman W."/>
        </authorList>
    </citation>
    <scope>NUCLEOTIDE SEQUENCE [LARGE SCALE GENOMIC DNA]</scope>
    <source>
        <strain evidence="7 8">CGMCC 1.7660</strain>
    </source>
</reference>
<sequence length="242" mass="26196">MNRSLKLLLLGSALFAVSACAAPNREPDLSNIQANVDKTREGDFGELLYHLDAAADKSERAEEIKQSIDADAPYLYTNLPLRQEGVRLAEEAAEHRARAEAALNRFLDPIRARLAYLESLHVPQDVGPQTTSVYFDTGSAAIRDSESAAMTDAGNFLSQYPIAHVQINAYTDTVGSTNANKALAQRRAKSVMNAMAEAGVPLAADVSVIAVGEAEGEDNVENQQNRRVDIIVQPHGTYNKGM</sequence>